<proteinExistence type="predicted"/>
<name>Q0DH29_ORYSJ</name>
<dbReference type="EMBL" id="AP008211">
    <property type="protein sequence ID" value="BAF17844.2"/>
    <property type="molecule type" value="Genomic_DNA"/>
</dbReference>
<dbReference type="Proteomes" id="UP000000763">
    <property type="component" value="Chromosome 5"/>
</dbReference>
<protein>
    <submittedName>
        <fullName evidence="1">Os05g0495300 protein</fullName>
    </submittedName>
</protein>
<feature type="non-terminal residue" evidence="1">
    <location>
        <position position="1"/>
    </location>
</feature>
<evidence type="ECO:0000313" key="1">
    <source>
        <dbReference type="EMBL" id="BAF17844.2"/>
    </source>
</evidence>
<sequence>SGHWFLLHTDSVQIWSCKINTDLDVLTSLNRLIPPFHHDNLFLMSKLLPPIQIHRR</sequence>
<dbReference type="AlphaFoldDB" id="Q0DH29"/>
<reference evidence="2" key="2">
    <citation type="journal article" date="2008" name="Nucleic Acids Res.">
        <title>The rice annotation project database (RAP-DB): 2008 update.</title>
        <authorList>
            <consortium name="The rice annotation project (RAP)"/>
        </authorList>
    </citation>
    <scope>GENOME REANNOTATION</scope>
    <source>
        <strain evidence="2">cv. Nipponbare</strain>
    </source>
</reference>
<dbReference type="KEGG" id="dosa:Os05g0495300"/>
<evidence type="ECO:0000313" key="2">
    <source>
        <dbReference type="Proteomes" id="UP000000763"/>
    </source>
</evidence>
<reference evidence="1 2" key="1">
    <citation type="journal article" date="2005" name="Nature">
        <title>The map-based sequence of the rice genome.</title>
        <authorList>
            <consortium name="International rice genome sequencing project (IRGSP)"/>
            <person name="Matsumoto T."/>
            <person name="Wu J."/>
            <person name="Kanamori H."/>
            <person name="Katayose Y."/>
            <person name="Fujisawa M."/>
            <person name="Namiki N."/>
            <person name="Mizuno H."/>
            <person name="Yamamoto K."/>
            <person name="Antonio B.A."/>
            <person name="Baba T."/>
            <person name="Sakata K."/>
            <person name="Nagamura Y."/>
            <person name="Aoki H."/>
            <person name="Arikawa K."/>
            <person name="Arita K."/>
            <person name="Bito T."/>
            <person name="Chiden Y."/>
            <person name="Fujitsuka N."/>
            <person name="Fukunaka R."/>
            <person name="Hamada M."/>
            <person name="Harada C."/>
            <person name="Hayashi A."/>
            <person name="Hijishita S."/>
            <person name="Honda M."/>
            <person name="Hosokawa S."/>
            <person name="Ichikawa Y."/>
            <person name="Idonuma A."/>
            <person name="Iijima M."/>
            <person name="Ikeda M."/>
            <person name="Ikeno M."/>
            <person name="Ito K."/>
            <person name="Ito S."/>
            <person name="Ito T."/>
            <person name="Ito Y."/>
            <person name="Ito Y."/>
            <person name="Iwabuchi A."/>
            <person name="Kamiya K."/>
            <person name="Karasawa W."/>
            <person name="Kurita K."/>
            <person name="Katagiri S."/>
            <person name="Kikuta A."/>
            <person name="Kobayashi H."/>
            <person name="Kobayashi N."/>
            <person name="Machita K."/>
            <person name="Maehara T."/>
            <person name="Masukawa M."/>
            <person name="Mizubayashi T."/>
            <person name="Mukai Y."/>
            <person name="Nagasaki H."/>
            <person name="Nagata Y."/>
            <person name="Naito S."/>
            <person name="Nakashima M."/>
            <person name="Nakama Y."/>
            <person name="Nakamichi Y."/>
            <person name="Nakamura M."/>
            <person name="Meguro A."/>
            <person name="Negishi M."/>
            <person name="Ohta I."/>
            <person name="Ohta T."/>
            <person name="Okamoto M."/>
            <person name="Ono N."/>
            <person name="Saji S."/>
            <person name="Sakaguchi M."/>
            <person name="Sakai K."/>
            <person name="Shibata M."/>
            <person name="Shimokawa T."/>
            <person name="Song J."/>
            <person name="Takazaki Y."/>
            <person name="Terasawa K."/>
            <person name="Tsugane M."/>
            <person name="Tsuji K."/>
            <person name="Ueda S."/>
            <person name="Waki K."/>
            <person name="Yamagata H."/>
            <person name="Yamamoto M."/>
            <person name="Yamamoto S."/>
            <person name="Yamane H."/>
            <person name="Yoshiki S."/>
            <person name="Yoshihara R."/>
            <person name="Yukawa K."/>
            <person name="Zhong H."/>
            <person name="Yano M."/>
            <person name="Yuan Q."/>
            <person name="Ouyang S."/>
            <person name="Liu J."/>
            <person name="Jones K.M."/>
            <person name="Gansberger K."/>
            <person name="Moffat K."/>
            <person name="Hill J."/>
            <person name="Bera J."/>
            <person name="Fadrosh D."/>
            <person name="Jin S."/>
            <person name="Johri S."/>
            <person name="Kim M."/>
            <person name="Overton L."/>
            <person name="Reardon M."/>
            <person name="Tsitrin T."/>
            <person name="Vuong H."/>
            <person name="Weaver B."/>
            <person name="Ciecko A."/>
            <person name="Tallon L."/>
            <person name="Jackson J."/>
            <person name="Pai G."/>
            <person name="Aken S.V."/>
            <person name="Utterback T."/>
            <person name="Reidmuller S."/>
            <person name="Feldblyum T."/>
            <person name="Hsiao J."/>
            <person name="Zismann V."/>
            <person name="Iobst S."/>
            <person name="de Vazeille A.R."/>
            <person name="Buell C.R."/>
            <person name="Ying K."/>
            <person name="Li Y."/>
            <person name="Lu T."/>
            <person name="Huang Y."/>
            <person name="Zhao Q."/>
            <person name="Feng Q."/>
            <person name="Zhang L."/>
            <person name="Zhu J."/>
            <person name="Weng Q."/>
            <person name="Mu J."/>
            <person name="Lu Y."/>
            <person name="Fan D."/>
            <person name="Liu Y."/>
            <person name="Guan J."/>
            <person name="Zhang Y."/>
            <person name="Yu S."/>
            <person name="Liu X."/>
            <person name="Zhang Y."/>
            <person name="Hong G."/>
            <person name="Han B."/>
            <person name="Choisne N."/>
            <person name="Demange N."/>
            <person name="Orjeda G."/>
            <person name="Samain S."/>
            <person name="Cattolico L."/>
            <person name="Pelletier E."/>
            <person name="Couloux A."/>
            <person name="Segurens B."/>
            <person name="Wincker P."/>
            <person name="D'Hont A."/>
            <person name="Scarpelli C."/>
            <person name="Weissenbach J."/>
            <person name="Salanoubat M."/>
            <person name="Quetier F."/>
            <person name="Yu Y."/>
            <person name="Kim H.R."/>
            <person name="Rambo T."/>
            <person name="Currie J."/>
            <person name="Collura K."/>
            <person name="Luo M."/>
            <person name="Yang T."/>
            <person name="Ammiraju J.S.S."/>
            <person name="Engler F."/>
            <person name="Soderlund C."/>
            <person name="Wing R.A."/>
            <person name="Palmer L.E."/>
            <person name="de la Bastide M."/>
            <person name="Spiegel L."/>
            <person name="Nascimento L."/>
            <person name="Zutavern T."/>
            <person name="O'Shaughnessy A."/>
            <person name="Dike S."/>
            <person name="Dedhia N."/>
            <person name="Preston R."/>
            <person name="Balija V."/>
            <person name="McCombie W.R."/>
            <person name="Chow T."/>
            <person name="Chen H."/>
            <person name="Chung M."/>
            <person name="Chen C."/>
            <person name="Shaw J."/>
            <person name="Wu H."/>
            <person name="Hsiao K."/>
            <person name="Chao Y."/>
            <person name="Chu M."/>
            <person name="Cheng C."/>
            <person name="Hour A."/>
            <person name="Lee P."/>
            <person name="Lin S."/>
            <person name="Lin Y."/>
            <person name="Liou J."/>
            <person name="Liu S."/>
            <person name="Hsing Y."/>
            <person name="Raghuvanshi S."/>
            <person name="Mohanty A."/>
            <person name="Bharti A.K."/>
            <person name="Gaur A."/>
            <person name="Gupta V."/>
            <person name="Kumar D."/>
            <person name="Ravi V."/>
            <person name="Vij S."/>
            <person name="Kapur A."/>
            <person name="Khurana P."/>
            <person name="Khurana P."/>
            <person name="Khurana J.P."/>
            <person name="Tyagi A.K."/>
            <person name="Gaikwad K."/>
            <person name="Singh A."/>
            <person name="Dalal V."/>
            <person name="Srivastava S."/>
            <person name="Dixit A."/>
            <person name="Pal A.K."/>
            <person name="Ghazi I.A."/>
            <person name="Yadav M."/>
            <person name="Pandit A."/>
            <person name="Bhargava A."/>
            <person name="Sureshbabu K."/>
            <person name="Batra K."/>
            <person name="Sharma T.R."/>
            <person name="Mohapatra T."/>
            <person name="Singh N.K."/>
            <person name="Messing J."/>
            <person name="Nelson A.B."/>
            <person name="Fuks G."/>
            <person name="Kavchok S."/>
            <person name="Keizer G."/>
            <person name="Linton E."/>
            <person name="Llaca V."/>
            <person name="Song R."/>
            <person name="Tanyolac B."/>
            <person name="Young S."/>
            <person name="Ho-Il K."/>
            <person name="Hahn J.H."/>
            <person name="Sangsakoo G."/>
            <person name="Vanavichit A."/>
            <person name="de Mattos Luiz.A.T."/>
            <person name="Zimmer P.D."/>
            <person name="Malone G."/>
            <person name="Dellagostin O."/>
            <person name="de Oliveira A.C."/>
            <person name="Bevan M."/>
            <person name="Bancroft I."/>
            <person name="Minx P."/>
            <person name="Cordum H."/>
            <person name="Wilson R."/>
            <person name="Cheng Z."/>
            <person name="Jin W."/>
            <person name="Jiang J."/>
            <person name="Leong S.A."/>
            <person name="Iwama H."/>
            <person name="Gojobori T."/>
            <person name="Itoh T."/>
            <person name="Niimura Y."/>
            <person name="Fujii Y."/>
            <person name="Habara T."/>
            <person name="Sakai H."/>
            <person name="Sato Y."/>
            <person name="Wilson G."/>
            <person name="Kumar K."/>
            <person name="McCouch S."/>
            <person name="Juretic N."/>
            <person name="Hoen D."/>
            <person name="Wright S."/>
            <person name="Bruskiewich R."/>
            <person name="Bureau T."/>
            <person name="Miyao A."/>
            <person name="Hirochika H."/>
            <person name="Nishikawa T."/>
            <person name="Kadowaki K."/>
            <person name="Sugiura M."/>
            <person name="Burr B."/>
            <person name="Sasaki T."/>
        </authorList>
    </citation>
    <scope>NUCLEOTIDE SEQUENCE [LARGE SCALE GENOMIC DNA]</scope>
    <source>
        <strain evidence="2">cv. Nipponbare</strain>
    </source>
</reference>
<gene>
    <name evidence="1" type="ordered locus">Os05g0495300</name>
</gene>
<organism evidence="1 2">
    <name type="scientific">Oryza sativa subsp. japonica</name>
    <name type="common">Rice</name>
    <dbReference type="NCBI Taxonomy" id="39947"/>
    <lineage>
        <taxon>Eukaryota</taxon>
        <taxon>Viridiplantae</taxon>
        <taxon>Streptophyta</taxon>
        <taxon>Embryophyta</taxon>
        <taxon>Tracheophyta</taxon>
        <taxon>Spermatophyta</taxon>
        <taxon>Magnoliopsida</taxon>
        <taxon>Liliopsida</taxon>
        <taxon>Poales</taxon>
        <taxon>Poaceae</taxon>
        <taxon>BOP clade</taxon>
        <taxon>Oryzoideae</taxon>
        <taxon>Oryzeae</taxon>
        <taxon>Oryzinae</taxon>
        <taxon>Oryza</taxon>
        <taxon>Oryza sativa</taxon>
    </lineage>
</organism>
<accession>Q0DH29</accession>